<feature type="transmembrane region" description="Helical" evidence="1">
    <location>
        <begin position="118"/>
        <end position="138"/>
    </location>
</feature>
<keyword evidence="1" id="KW-0472">Membrane</keyword>
<keyword evidence="1" id="KW-1133">Transmembrane helix</keyword>
<dbReference type="OrthoDB" id="4949050at2"/>
<dbReference type="EMBL" id="BJOU01000019">
    <property type="protein sequence ID" value="GED99460.1"/>
    <property type="molecule type" value="Genomic_DNA"/>
</dbReference>
<sequence length="172" mass="17665">MHPALEQWSDFNVAIAGASAALAGLIIVAVSVNLERILVSPAIPARTGAAIGALTLAVAAGCLSLIPDQSLSALGVEILVGALLVGWFALLASLRIYRVASAEHDPLLPKPPRMWPPGKIAMALASPLLFVIGGIILVTGNVDGLNWVAAGSITAIVASVGLSWIVLIEVRR</sequence>
<comment type="caution">
    <text evidence="2">The sequence shown here is derived from an EMBL/GenBank/DDBJ whole genome shotgun (WGS) entry which is preliminary data.</text>
</comment>
<protein>
    <submittedName>
        <fullName evidence="2">Uncharacterized protein</fullName>
    </submittedName>
</protein>
<keyword evidence="3" id="KW-1185">Reference proteome</keyword>
<dbReference type="AlphaFoldDB" id="A0A7I9V344"/>
<dbReference type="Proteomes" id="UP000444980">
    <property type="component" value="Unassembled WGS sequence"/>
</dbReference>
<dbReference type="RefSeq" id="WP_161928731.1">
    <property type="nucleotide sequence ID" value="NZ_BJOU01000019.1"/>
</dbReference>
<organism evidence="2 3">
    <name type="scientific">Gordonia crocea</name>
    <dbReference type="NCBI Taxonomy" id="589162"/>
    <lineage>
        <taxon>Bacteria</taxon>
        <taxon>Bacillati</taxon>
        <taxon>Actinomycetota</taxon>
        <taxon>Actinomycetes</taxon>
        <taxon>Mycobacteriales</taxon>
        <taxon>Gordoniaceae</taxon>
        <taxon>Gordonia</taxon>
    </lineage>
</organism>
<feature type="transmembrane region" description="Helical" evidence="1">
    <location>
        <begin position="12"/>
        <end position="34"/>
    </location>
</feature>
<evidence type="ECO:0000256" key="1">
    <source>
        <dbReference type="SAM" id="Phobius"/>
    </source>
</evidence>
<gene>
    <name evidence="2" type="ORF">nbrc107697_34990</name>
</gene>
<reference evidence="3" key="1">
    <citation type="submission" date="2019-06" db="EMBL/GenBank/DDBJ databases">
        <title>Gordonia isolated from sludge of a wastewater treatment plant.</title>
        <authorList>
            <person name="Tamura T."/>
            <person name="Aoyama K."/>
            <person name="Kang Y."/>
            <person name="Saito S."/>
            <person name="Akiyama N."/>
            <person name="Yazawa K."/>
            <person name="Gonoi T."/>
            <person name="Mikami Y."/>
        </authorList>
    </citation>
    <scope>NUCLEOTIDE SEQUENCE [LARGE SCALE GENOMIC DNA]</scope>
    <source>
        <strain evidence="3">NBRC 107697</strain>
    </source>
</reference>
<name>A0A7I9V344_9ACTN</name>
<accession>A0A7I9V344</accession>
<keyword evidence="1" id="KW-0812">Transmembrane</keyword>
<feature type="transmembrane region" description="Helical" evidence="1">
    <location>
        <begin position="78"/>
        <end position="97"/>
    </location>
</feature>
<feature type="transmembrane region" description="Helical" evidence="1">
    <location>
        <begin position="144"/>
        <end position="167"/>
    </location>
</feature>
<proteinExistence type="predicted"/>
<feature type="transmembrane region" description="Helical" evidence="1">
    <location>
        <begin position="46"/>
        <end position="66"/>
    </location>
</feature>
<evidence type="ECO:0000313" key="3">
    <source>
        <dbReference type="Proteomes" id="UP000444980"/>
    </source>
</evidence>
<evidence type="ECO:0000313" key="2">
    <source>
        <dbReference type="EMBL" id="GED99460.1"/>
    </source>
</evidence>